<evidence type="ECO:0000313" key="3">
    <source>
        <dbReference type="EMBL" id="KYN16506.1"/>
    </source>
</evidence>
<evidence type="ECO:0000256" key="2">
    <source>
        <dbReference type="SAM" id="Phobius"/>
    </source>
</evidence>
<feature type="region of interest" description="Disordered" evidence="1">
    <location>
        <begin position="45"/>
        <end position="97"/>
    </location>
</feature>
<feature type="compositionally biased region" description="Pro residues" evidence="1">
    <location>
        <begin position="49"/>
        <end position="62"/>
    </location>
</feature>
<reference evidence="3 4" key="1">
    <citation type="submission" date="2015-09" db="EMBL/GenBank/DDBJ databases">
        <title>Trachymyrmex cornetzi WGS genome.</title>
        <authorList>
            <person name="Nygaard S."/>
            <person name="Hu H."/>
            <person name="Boomsma J."/>
            <person name="Zhang G."/>
        </authorList>
    </citation>
    <scope>NUCLEOTIDE SEQUENCE [LARGE SCALE GENOMIC DNA]</scope>
    <source>
        <strain evidence="3">Tcor2-1</strain>
        <tissue evidence="3">Whole body</tissue>
    </source>
</reference>
<protein>
    <submittedName>
        <fullName evidence="3">Uncharacterized protein</fullName>
    </submittedName>
</protein>
<dbReference type="AlphaFoldDB" id="A0A195DUI2"/>
<evidence type="ECO:0000313" key="4">
    <source>
        <dbReference type="Proteomes" id="UP000078492"/>
    </source>
</evidence>
<accession>A0A195DUI2</accession>
<name>A0A195DUI2_9HYME</name>
<feature type="transmembrane region" description="Helical" evidence="2">
    <location>
        <begin position="28"/>
        <end position="45"/>
    </location>
</feature>
<keyword evidence="2" id="KW-1133">Transmembrane helix</keyword>
<dbReference type="EMBL" id="KQ980334">
    <property type="protein sequence ID" value="KYN16506.1"/>
    <property type="molecule type" value="Genomic_DNA"/>
</dbReference>
<keyword evidence="4" id="KW-1185">Reference proteome</keyword>
<keyword evidence="2" id="KW-0472">Membrane</keyword>
<evidence type="ECO:0000256" key="1">
    <source>
        <dbReference type="SAM" id="MobiDB-lite"/>
    </source>
</evidence>
<keyword evidence="2" id="KW-0812">Transmembrane</keyword>
<gene>
    <name evidence="3" type="ORF">ALC57_11230</name>
</gene>
<proteinExistence type="predicted"/>
<dbReference type="Proteomes" id="UP000078492">
    <property type="component" value="Unassembled WGS sequence"/>
</dbReference>
<organism evidence="3 4">
    <name type="scientific">Trachymyrmex cornetzi</name>
    <dbReference type="NCBI Taxonomy" id="471704"/>
    <lineage>
        <taxon>Eukaryota</taxon>
        <taxon>Metazoa</taxon>
        <taxon>Ecdysozoa</taxon>
        <taxon>Arthropoda</taxon>
        <taxon>Hexapoda</taxon>
        <taxon>Insecta</taxon>
        <taxon>Pterygota</taxon>
        <taxon>Neoptera</taxon>
        <taxon>Endopterygota</taxon>
        <taxon>Hymenoptera</taxon>
        <taxon>Apocrita</taxon>
        <taxon>Aculeata</taxon>
        <taxon>Formicoidea</taxon>
        <taxon>Formicidae</taxon>
        <taxon>Myrmicinae</taxon>
        <taxon>Trachymyrmex</taxon>
    </lineage>
</organism>
<sequence>MATTATATTMTMMTTAAAAVFDGGSLSFGGISLFLSLSLFLLGPGRRLTPPPPPLPPPPPPRCHLLDSSACPDSRDSTGLRQAAIRPSPPPLPRRTCADRLSLLPTYPRLALSPGTSRPACLDPPPAQLY</sequence>